<accession>A0A2P6NGZ9</accession>
<comment type="subcellular location">
    <subcellularLocation>
        <location evidence="1">Nucleus</location>
    </subcellularLocation>
</comment>
<dbReference type="Gene3D" id="1.20.1250.40">
    <property type="match status" value="1"/>
</dbReference>
<dbReference type="InterPro" id="IPR045222">
    <property type="entry name" value="Rpb4-like"/>
</dbReference>
<dbReference type="SMART" id="SM00657">
    <property type="entry name" value="RPOL4c"/>
    <property type="match status" value="1"/>
</dbReference>
<protein>
    <recommendedName>
        <fullName evidence="4">RNA polymerase Rpb4/RPC9 core domain-containing protein</fullName>
    </recommendedName>
</protein>
<evidence type="ECO:0000256" key="3">
    <source>
        <dbReference type="ARBA" id="ARBA00025724"/>
    </source>
</evidence>
<name>A0A2P6NGZ9_9EUKA</name>
<dbReference type="Pfam" id="PF03874">
    <property type="entry name" value="RNA_pol_Rpb4"/>
    <property type="match status" value="1"/>
</dbReference>
<proteinExistence type="inferred from homology"/>
<evidence type="ECO:0000259" key="4">
    <source>
        <dbReference type="SMART" id="SM00657"/>
    </source>
</evidence>
<dbReference type="InterPro" id="IPR006590">
    <property type="entry name" value="RNA_pol_Rpb4/RPC9_core"/>
</dbReference>
<dbReference type="AlphaFoldDB" id="A0A2P6NGZ9"/>
<reference evidence="5 6" key="1">
    <citation type="journal article" date="2018" name="Genome Biol. Evol.">
        <title>Multiple Roots of Fruiting Body Formation in Amoebozoa.</title>
        <authorList>
            <person name="Hillmann F."/>
            <person name="Forbes G."/>
            <person name="Novohradska S."/>
            <person name="Ferling I."/>
            <person name="Riege K."/>
            <person name="Groth M."/>
            <person name="Westermann M."/>
            <person name="Marz M."/>
            <person name="Spaller T."/>
            <person name="Winckler T."/>
            <person name="Schaap P."/>
            <person name="Glockner G."/>
        </authorList>
    </citation>
    <scope>NUCLEOTIDE SEQUENCE [LARGE SCALE GENOMIC DNA]</scope>
    <source>
        <strain evidence="5 6">Jena</strain>
    </source>
</reference>
<dbReference type="GO" id="GO:0006352">
    <property type="term" value="P:DNA-templated transcription initiation"/>
    <property type="evidence" value="ECO:0007669"/>
    <property type="project" value="InterPro"/>
</dbReference>
<gene>
    <name evidence="5" type="ORF">PROFUN_09436</name>
</gene>
<sequence>MSTLQGVEEEDASQLKFGSDFVDAQCLLNSEVSILLQQRQDSPPEDGLDVDIEPSATSQSHSVFTKTLNYAKRFGKYKNKTAAKEVRNLLTKKQLEQYEIASLANLTPQEAEEAKILIPSLTLAAEGSSEPRFSDAELMDILNDLKNYTNL</sequence>
<comment type="caution">
    <text evidence="5">The sequence shown here is derived from an EMBL/GenBank/DDBJ whole genome shotgun (WGS) entry which is preliminary data.</text>
</comment>
<dbReference type="EMBL" id="MDYQ01000086">
    <property type="protein sequence ID" value="PRP83224.1"/>
    <property type="molecule type" value="Genomic_DNA"/>
</dbReference>
<keyword evidence="6" id="KW-1185">Reference proteome</keyword>
<dbReference type="FunCoup" id="A0A2P6NGZ9">
    <property type="interactions" value="877"/>
</dbReference>
<evidence type="ECO:0000256" key="2">
    <source>
        <dbReference type="ARBA" id="ARBA00023242"/>
    </source>
</evidence>
<dbReference type="SUPFAM" id="SSF47819">
    <property type="entry name" value="HRDC-like"/>
    <property type="match status" value="1"/>
</dbReference>
<dbReference type="InParanoid" id="A0A2P6NGZ9"/>
<feature type="domain" description="RNA polymerase Rpb4/RPC9 core" evidence="4">
    <location>
        <begin position="19"/>
        <end position="149"/>
    </location>
</feature>
<evidence type="ECO:0000313" key="6">
    <source>
        <dbReference type="Proteomes" id="UP000241769"/>
    </source>
</evidence>
<dbReference type="InterPro" id="IPR005574">
    <property type="entry name" value="Rpb4/RPC9"/>
</dbReference>
<dbReference type="OrthoDB" id="2186918at2759"/>
<dbReference type="GO" id="GO:0000166">
    <property type="term" value="F:nucleotide binding"/>
    <property type="evidence" value="ECO:0007669"/>
    <property type="project" value="InterPro"/>
</dbReference>
<evidence type="ECO:0000256" key="1">
    <source>
        <dbReference type="ARBA" id="ARBA00004123"/>
    </source>
</evidence>
<dbReference type="GO" id="GO:0005634">
    <property type="term" value="C:nucleus"/>
    <property type="evidence" value="ECO:0007669"/>
    <property type="project" value="UniProtKB-SubCell"/>
</dbReference>
<keyword evidence="2" id="KW-0539">Nucleus</keyword>
<evidence type="ECO:0000313" key="5">
    <source>
        <dbReference type="EMBL" id="PRP83224.1"/>
    </source>
</evidence>
<dbReference type="InterPro" id="IPR038324">
    <property type="entry name" value="Rpb4/RPC9_sf"/>
</dbReference>
<dbReference type="STRING" id="1890364.A0A2P6NGZ9"/>
<dbReference type="InterPro" id="IPR010997">
    <property type="entry name" value="HRDC-like_sf"/>
</dbReference>
<comment type="similarity">
    <text evidence="3">Belongs to the eukaryotic RPB4 RNA polymerase subunit family.</text>
</comment>
<dbReference type="GO" id="GO:0030880">
    <property type="term" value="C:RNA polymerase complex"/>
    <property type="evidence" value="ECO:0007669"/>
    <property type="project" value="InterPro"/>
</dbReference>
<organism evidence="5 6">
    <name type="scientific">Planoprotostelium fungivorum</name>
    <dbReference type="NCBI Taxonomy" id="1890364"/>
    <lineage>
        <taxon>Eukaryota</taxon>
        <taxon>Amoebozoa</taxon>
        <taxon>Evosea</taxon>
        <taxon>Variosea</taxon>
        <taxon>Cavosteliida</taxon>
        <taxon>Cavosteliaceae</taxon>
        <taxon>Planoprotostelium</taxon>
    </lineage>
</organism>
<dbReference type="Proteomes" id="UP000241769">
    <property type="component" value="Unassembled WGS sequence"/>
</dbReference>
<dbReference type="PANTHER" id="PTHR21297">
    <property type="entry name" value="DNA-DIRECTED RNA POLYMERASE II"/>
    <property type="match status" value="1"/>
</dbReference>